<protein>
    <submittedName>
        <fullName evidence="1">Uncharacterized protein</fullName>
    </submittedName>
</protein>
<evidence type="ECO:0000313" key="1">
    <source>
        <dbReference type="EMBL" id="PTQ73552.1"/>
    </source>
</evidence>
<proteinExistence type="predicted"/>
<sequence length="151" mass="16289">MATISFLVKGTAANQAKSIAWVTVEELIGGALLFKVKQVGGAMGNLHGVYFDIVDESILNTLRVTAASNDIRASEEAVSCLKNGTDANHACVSNSSQEQMSSYSFTLLSTARALSLCDFPQIQLDYSGDCSSSTTKTNDDFSHRWLYMGLF</sequence>
<gene>
    <name evidence="1" type="ORF">C8R26_1273</name>
</gene>
<evidence type="ECO:0000313" key="2">
    <source>
        <dbReference type="Proteomes" id="UP000244128"/>
    </source>
</evidence>
<dbReference type="Proteomes" id="UP000244128">
    <property type="component" value="Unassembled WGS sequence"/>
</dbReference>
<reference evidence="1 2" key="1">
    <citation type="submission" date="2018-04" db="EMBL/GenBank/DDBJ databases">
        <title>Active sludge and wastewater microbial communities from Klosterneuburg, Austria.</title>
        <authorList>
            <person name="Wagner M."/>
        </authorList>
    </citation>
    <scope>NUCLEOTIDE SEQUENCE [LARGE SCALE GENOMIC DNA]</scope>
    <source>
        <strain evidence="1 2">Nm49</strain>
    </source>
</reference>
<dbReference type="RefSeq" id="WP_107804117.1">
    <property type="nucleotide sequence ID" value="NZ_QAOI01000027.1"/>
</dbReference>
<organism evidence="1 2">
    <name type="scientific">Nitrosomonas oligotropha</name>
    <dbReference type="NCBI Taxonomy" id="42354"/>
    <lineage>
        <taxon>Bacteria</taxon>
        <taxon>Pseudomonadati</taxon>
        <taxon>Pseudomonadota</taxon>
        <taxon>Betaproteobacteria</taxon>
        <taxon>Nitrosomonadales</taxon>
        <taxon>Nitrosomonadaceae</taxon>
        <taxon>Nitrosomonas</taxon>
    </lineage>
</organism>
<comment type="caution">
    <text evidence="1">The sequence shown here is derived from an EMBL/GenBank/DDBJ whole genome shotgun (WGS) entry which is preliminary data.</text>
</comment>
<dbReference type="EMBL" id="QAOI01000027">
    <property type="protein sequence ID" value="PTQ73552.1"/>
    <property type="molecule type" value="Genomic_DNA"/>
</dbReference>
<name>A0A2T5HPQ8_9PROT</name>
<accession>A0A2T5HPQ8</accession>
<dbReference type="AlphaFoldDB" id="A0A2T5HPQ8"/>